<dbReference type="Pfam" id="PF00004">
    <property type="entry name" value="AAA"/>
    <property type="match status" value="1"/>
</dbReference>
<keyword evidence="3" id="KW-0496">Mitochondrion</keyword>
<keyword evidence="4" id="KW-0067">ATP-binding</keyword>
<dbReference type="EMBL" id="JAULSR010000016">
    <property type="protein sequence ID" value="KAK0609272.1"/>
    <property type="molecule type" value="Genomic_DNA"/>
</dbReference>
<dbReference type="GO" id="GO:0005524">
    <property type="term" value="F:ATP binding"/>
    <property type="evidence" value="ECO:0007669"/>
    <property type="project" value="UniProtKB-KW"/>
</dbReference>
<comment type="caution">
    <text evidence="7">The sequence shown here is derived from an EMBL/GenBank/DDBJ whole genome shotgun (WGS) entry which is preliminary data.</text>
</comment>
<dbReference type="InterPro" id="IPR027417">
    <property type="entry name" value="P-loop_NTPase"/>
</dbReference>
<keyword evidence="8" id="KW-1185">Reference proteome</keyword>
<evidence type="ECO:0000256" key="2">
    <source>
        <dbReference type="ARBA" id="ARBA00007448"/>
    </source>
</evidence>
<keyword evidence="4" id="KW-0547">Nucleotide-binding</keyword>
<keyword evidence="3" id="KW-0999">Mitochondrion inner membrane</keyword>
<evidence type="ECO:0000256" key="1">
    <source>
        <dbReference type="ARBA" id="ARBA00004434"/>
    </source>
</evidence>
<protein>
    <submittedName>
        <fullName evidence="7">P-loop containing nucleoside triphosphate hydrolase protein</fullName>
    </submittedName>
</protein>
<comment type="subcellular location">
    <subcellularLocation>
        <location evidence="1">Mitochondrion inner membrane</location>
        <topology evidence="1">Single-pass membrane protein</topology>
    </subcellularLocation>
</comment>
<dbReference type="GO" id="GO:0005743">
    <property type="term" value="C:mitochondrial inner membrane"/>
    <property type="evidence" value="ECO:0007669"/>
    <property type="project" value="UniProtKB-SubCell"/>
</dbReference>
<dbReference type="InterPro" id="IPR003960">
    <property type="entry name" value="ATPase_AAA_CS"/>
</dbReference>
<dbReference type="InterPro" id="IPR003959">
    <property type="entry name" value="ATPase_AAA_core"/>
</dbReference>
<dbReference type="SMART" id="SM00382">
    <property type="entry name" value="AAA"/>
    <property type="match status" value="1"/>
</dbReference>
<name>A0AA39TQE0_9PEZI</name>
<dbReference type="SUPFAM" id="SSF52540">
    <property type="entry name" value="P-loop containing nucleoside triphosphate hydrolases"/>
    <property type="match status" value="1"/>
</dbReference>
<evidence type="ECO:0000256" key="3">
    <source>
        <dbReference type="ARBA" id="ARBA00022792"/>
    </source>
</evidence>
<feature type="domain" description="AAA+ ATPase" evidence="5">
    <location>
        <begin position="234"/>
        <end position="358"/>
    </location>
</feature>
<dbReference type="PANTHER" id="PTHR23070">
    <property type="entry name" value="BCS1 AAA-TYPE ATPASE"/>
    <property type="match status" value="1"/>
</dbReference>
<dbReference type="SMART" id="SM01024">
    <property type="entry name" value="BCS1_N"/>
    <property type="match status" value="1"/>
</dbReference>
<feature type="domain" description="BCS1 N-terminal" evidence="6">
    <location>
        <begin position="30"/>
        <end position="201"/>
    </location>
</feature>
<dbReference type="GO" id="GO:0016887">
    <property type="term" value="F:ATP hydrolysis activity"/>
    <property type="evidence" value="ECO:0007669"/>
    <property type="project" value="InterPro"/>
</dbReference>
<accession>A0AA39TQE0</accession>
<keyword evidence="7" id="KW-0378">Hydrolase</keyword>
<keyword evidence="3" id="KW-0472">Membrane</keyword>
<evidence type="ECO:0000313" key="7">
    <source>
        <dbReference type="EMBL" id="KAK0609272.1"/>
    </source>
</evidence>
<gene>
    <name evidence="7" type="ORF">B0T17DRAFT_630833</name>
</gene>
<organism evidence="7 8">
    <name type="scientific">Bombardia bombarda</name>
    <dbReference type="NCBI Taxonomy" id="252184"/>
    <lineage>
        <taxon>Eukaryota</taxon>
        <taxon>Fungi</taxon>
        <taxon>Dikarya</taxon>
        <taxon>Ascomycota</taxon>
        <taxon>Pezizomycotina</taxon>
        <taxon>Sordariomycetes</taxon>
        <taxon>Sordariomycetidae</taxon>
        <taxon>Sordariales</taxon>
        <taxon>Lasiosphaeriaceae</taxon>
        <taxon>Bombardia</taxon>
    </lineage>
</organism>
<dbReference type="AlphaFoldDB" id="A0AA39TQE0"/>
<dbReference type="Pfam" id="PF08740">
    <property type="entry name" value="BCS1_N"/>
    <property type="match status" value="1"/>
</dbReference>
<dbReference type="InterPro" id="IPR014851">
    <property type="entry name" value="BCS1_N"/>
</dbReference>
<evidence type="ECO:0000259" key="6">
    <source>
        <dbReference type="SMART" id="SM01024"/>
    </source>
</evidence>
<dbReference type="PROSITE" id="PS00674">
    <property type="entry name" value="AAA"/>
    <property type="match status" value="1"/>
</dbReference>
<proteinExistence type="inferred from homology"/>
<dbReference type="InterPro" id="IPR003593">
    <property type="entry name" value="AAA+_ATPase"/>
</dbReference>
<dbReference type="InterPro" id="IPR050747">
    <property type="entry name" value="Mitochondrial_chaperone_BCS1"/>
</dbReference>
<sequence length="411" mass="46360">MATLNNSTPLTPFISSSHVSILDFFVPGSTGILATIEQVLAINSYARTLFICMLLFAASNVNISYSSEVYDMIIPWLVSQPFAHRARSSIAHIGCRRSHRGGDDDKMQKKPLSISPWSGTFYFFYKGHLLWYRSMPKEVGFRLEEVISVSAFGSPTILKQLFNECRDEYLKLTQNKTPIFEHQDCKWKRTKVRDIRPISTVVMDEEKKTGLIRDIETFLDPQAHTWHANRGIPYRRGYLLHGPPGTGKSSLCVSVAGKFNLEIYILNLSSVDSRSLSILLAELPTRCVLLLEDVDAEGSAKSQSKEKVALSDLLNTLDGVASQEGRVLIMTTNHIEHLDPALIRAGCADQKIELPNANKDAVFRLFYMVFKQSKDDIPDLGKLAKDDEIVERRAHEFAEKIPEYEFSPVEI</sequence>
<dbReference type="Proteomes" id="UP001174934">
    <property type="component" value="Unassembled WGS sequence"/>
</dbReference>
<evidence type="ECO:0000313" key="8">
    <source>
        <dbReference type="Proteomes" id="UP001174934"/>
    </source>
</evidence>
<comment type="similarity">
    <text evidence="2">Belongs to the AAA ATPase family. BCS1 subfamily.</text>
</comment>
<evidence type="ECO:0000256" key="4">
    <source>
        <dbReference type="RuleBase" id="RU003651"/>
    </source>
</evidence>
<evidence type="ECO:0000259" key="5">
    <source>
        <dbReference type="SMART" id="SM00382"/>
    </source>
</evidence>
<dbReference type="Gene3D" id="3.40.50.300">
    <property type="entry name" value="P-loop containing nucleotide triphosphate hydrolases"/>
    <property type="match status" value="1"/>
</dbReference>
<reference evidence="7" key="1">
    <citation type="submission" date="2023-06" db="EMBL/GenBank/DDBJ databases">
        <title>Genome-scale phylogeny and comparative genomics of the fungal order Sordariales.</title>
        <authorList>
            <consortium name="Lawrence Berkeley National Laboratory"/>
            <person name="Hensen N."/>
            <person name="Bonometti L."/>
            <person name="Westerberg I."/>
            <person name="Brannstrom I.O."/>
            <person name="Guillou S."/>
            <person name="Cros-Aarteil S."/>
            <person name="Calhoun S."/>
            <person name="Haridas S."/>
            <person name="Kuo A."/>
            <person name="Mondo S."/>
            <person name="Pangilinan J."/>
            <person name="Riley R."/>
            <person name="LaButti K."/>
            <person name="Andreopoulos B."/>
            <person name="Lipzen A."/>
            <person name="Chen C."/>
            <person name="Yanf M."/>
            <person name="Daum C."/>
            <person name="Ng V."/>
            <person name="Clum A."/>
            <person name="Steindorff A."/>
            <person name="Ohm R."/>
            <person name="Martin F."/>
            <person name="Silar P."/>
            <person name="Natvig D."/>
            <person name="Lalanne C."/>
            <person name="Gautier V."/>
            <person name="Ament-velasquez S.L."/>
            <person name="Kruys A."/>
            <person name="Hutchinson M.I."/>
            <person name="Powell A.J."/>
            <person name="Barry K."/>
            <person name="Miller A.N."/>
            <person name="Grigoriev I.V."/>
            <person name="Debuchy R."/>
            <person name="Gladieux P."/>
            <person name="Thoren M.H."/>
            <person name="Johannesson H."/>
        </authorList>
    </citation>
    <scope>NUCLEOTIDE SEQUENCE</scope>
    <source>
        <strain evidence="7">SMH3391-2</strain>
    </source>
</reference>